<sequence length="337" mass="37657">MMKDRYSRQELFKPIGKDGQKLIKNKHVLIIGCGALGTANAESLVRAGIGKLTIIDRDYVESSNLQRQQLFTEQDCLDQLPKAVAAKVHLQKINSSVEIESFVMDGTSTNLVPLLVDVDLVIDATDNFDIRFIMNDLIHKYNIPWIFGSCVGSTGMSYTILPGTTPCLNCLLNAAPVTGATCDSVGIIAPTVQMVVAHQQVEALKILVEDYSSLRNKLVTFDLWNNLYHSVNINRSKKDTCLTCGENPVYPKLTYDAQTKMEVLCGRNTVQIRAKREIHLGELAKQLSNIGIVNQNEFLISLNYDEYRIVIFRDGRVLIHGTDSTEKARNIYYQLVG</sequence>
<evidence type="ECO:0000313" key="3">
    <source>
        <dbReference type="EMBL" id="GGA81029.1"/>
    </source>
</evidence>
<dbReference type="Pfam" id="PF00899">
    <property type="entry name" value="ThiF"/>
    <property type="match status" value="1"/>
</dbReference>
<proteinExistence type="inferred from homology"/>
<evidence type="ECO:0000259" key="2">
    <source>
        <dbReference type="Pfam" id="PF00899"/>
    </source>
</evidence>
<keyword evidence="4" id="KW-1185">Reference proteome</keyword>
<dbReference type="Proteomes" id="UP000613512">
    <property type="component" value="Unassembled WGS sequence"/>
</dbReference>
<feature type="domain" description="THIF-type NAD/FAD binding fold" evidence="2">
    <location>
        <begin position="6"/>
        <end position="242"/>
    </location>
</feature>
<dbReference type="EMBL" id="BMEY01000013">
    <property type="protein sequence ID" value="GGA81029.1"/>
    <property type="molecule type" value="Genomic_DNA"/>
</dbReference>
<reference evidence="3" key="2">
    <citation type="submission" date="2020-09" db="EMBL/GenBank/DDBJ databases">
        <authorList>
            <person name="Sun Q."/>
            <person name="Zhou Y."/>
        </authorList>
    </citation>
    <scope>NUCLEOTIDE SEQUENCE</scope>
    <source>
        <strain evidence="3">CGMCC 1.12408</strain>
    </source>
</reference>
<accession>A0A916S270</accession>
<dbReference type="Gene3D" id="3.40.50.720">
    <property type="entry name" value="NAD(P)-binding Rossmann-like Domain"/>
    <property type="match status" value="1"/>
</dbReference>
<dbReference type="GO" id="GO:0008641">
    <property type="term" value="F:ubiquitin-like modifier activating enzyme activity"/>
    <property type="evidence" value="ECO:0007669"/>
    <property type="project" value="InterPro"/>
</dbReference>
<gene>
    <name evidence="3" type="primary">moeB</name>
    <name evidence="3" type="ORF">GCM10008025_25480</name>
</gene>
<dbReference type="PANTHER" id="PTHR10953:SF102">
    <property type="entry name" value="ADENYLYLTRANSFERASE AND SULFURTRANSFERASE MOCS3"/>
    <property type="match status" value="1"/>
</dbReference>
<evidence type="ECO:0000313" key="4">
    <source>
        <dbReference type="Proteomes" id="UP000613512"/>
    </source>
</evidence>
<dbReference type="PANTHER" id="PTHR10953">
    <property type="entry name" value="UBIQUITIN-ACTIVATING ENZYME E1"/>
    <property type="match status" value="1"/>
</dbReference>
<reference evidence="3" key="1">
    <citation type="journal article" date="2014" name="Int. J. Syst. Evol. Microbiol.">
        <title>Complete genome sequence of Corynebacterium casei LMG S-19264T (=DSM 44701T), isolated from a smear-ripened cheese.</title>
        <authorList>
            <consortium name="US DOE Joint Genome Institute (JGI-PGF)"/>
            <person name="Walter F."/>
            <person name="Albersmeier A."/>
            <person name="Kalinowski J."/>
            <person name="Ruckert C."/>
        </authorList>
    </citation>
    <scope>NUCLEOTIDE SEQUENCE</scope>
    <source>
        <strain evidence="3">CGMCC 1.12408</strain>
    </source>
</reference>
<dbReference type="SUPFAM" id="SSF69572">
    <property type="entry name" value="Activating enzymes of the ubiquitin-like proteins"/>
    <property type="match status" value="1"/>
</dbReference>
<dbReference type="GO" id="GO:0004792">
    <property type="term" value="F:thiosulfate-cyanide sulfurtransferase activity"/>
    <property type="evidence" value="ECO:0007669"/>
    <property type="project" value="TreeGrafter"/>
</dbReference>
<protein>
    <submittedName>
        <fullName evidence="3">Thiamine/molybdopterin biosynthesis protein MoeB</fullName>
    </submittedName>
</protein>
<comment type="similarity">
    <text evidence="1">Belongs to the HesA/MoeB/ThiF family.</text>
</comment>
<dbReference type="GO" id="GO:0005737">
    <property type="term" value="C:cytoplasm"/>
    <property type="evidence" value="ECO:0007669"/>
    <property type="project" value="TreeGrafter"/>
</dbReference>
<dbReference type="CDD" id="cd00757">
    <property type="entry name" value="ThiF_MoeB_HesA_family"/>
    <property type="match status" value="1"/>
</dbReference>
<dbReference type="InterPro" id="IPR035985">
    <property type="entry name" value="Ubiquitin-activating_enz"/>
</dbReference>
<organism evidence="3 4">
    <name type="scientific">Ornithinibacillus halotolerans</name>
    <dbReference type="NCBI Taxonomy" id="1274357"/>
    <lineage>
        <taxon>Bacteria</taxon>
        <taxon>Bacillati</taxon>
        <taxon>Bacillota</taxon>
        <taxon>Bacilli</taxon>
        <taxon>Bacillales</taxon>
        <taxon>Bacillaceae</taxon>
        <taxon>Ornithinibacillus</taxon>
    </lineage>
</organism>
<dbReference type="FunFam" id="3.40.50.720:FF:000080">
    <property type="entry name" value="Thiazole biosynthesis adenylyltransferase ThiF"/>
    <property type="match status" value="1"/>
</dbReference>
<dbReference type="InterPro" id="IPR045886">
    <property type="entry name" value="ThiF/MoeB/HesA"/>
</dbReference>
<evidence type="ECO:0000256" key="1">
    <source>
        <dbReference type="ARBA" id="ARBA00009919"/>
    </source>
</evidence>
<dbReference type="InterPro" id="IPR000594">
    <property type="entry name" value="ThiF_NAD_FAD-bd"/>
</dbReference>
<dbReference type="GO" id="GO:0016779">
    <property type="term" value="F:nucleotidyltransferase activity"/>
    <property type="evidence" value="ECO:0007669"/>
    <property type="project" value="TreeGrafter"/>
</dbReference>
<name>A0A916S270_9BACI</name>
<dbReference type="NCBIfam" id="NF009123">
    <property type="entry name" value="PRK12475.1"/>
    <property type="match status" value="1"/>
</dbReference>
<dbReference type="AlphaFoldDB" id="A0A916S270"/>
<comment type="caution">
    <text evidence="3">The sequence shown here is derived from an EMBL/GenBank/DDBJ whole genome shotgun (WGS) entry which is preliminary data.</text>
</comment>